<dbReference type="InterPro" id="IPR036388">
    <property type="entry name" value="WH-like_DNA-bd_sf"/>
</dbReference>
<dbReference type="SMART" id="SM00419">
    <property type="entry name" value="HTH_CRP"/>
    <property type="match status" value="1"/>
</dbReference>
<evidence type="ECO:0000313" key="3">
    <source>
        <dbReference type="Proteomes" id="UP000503018"/>
    </source>
</evidence>
<organism evidence="2 3">
    <name type="scientific">Sphingomonas lacunae</name>
    <dbReference type="NCBI Taxonomy" id="2698828"/>
    <lineage>
        <taxon>Bacteria</taxon>
        <taxon>Pseudomonadati</taxon>
        <taxon>Pseudomonadota</taxon>
        <taxon>Alphaproteobacteria</taxon>
        <taxon>Sphingomonadales</taxon>
        <taxon>Sphingomonadaceae</taxon>
        <taxon>Sphingomonas</taxon>
    </lineage>
</organism>
<dbReference type="KEGG" id="slan:GV829_08970"/>
<dbReference type="InterPro" id="IPR012318">
    <property type="entry name" value="HTH_CRP"/>
</dbReference>
<protein>
    <submittedName>
        <fullName evidence="2">Helix-turn-helix domain-containing protein</fullName>
    </submittedName>
</protein>
<evidence type="ECO:0000259" key="1">
    <source>
        <dbReference type="SMART" id="SM00419"/>
    </source>
</evidence>
<name>A0A6M4AV53_9SPHN</name>
<evidence type="ECO:0000313" key="2">
    <source>
        <dbReference type="EMBL" id="QJQ32566.1"/>
    </source>
</evidence>
<dbReference type="SUPFAM" id="SSF46785">
    <property type="entry name" value="Winged helix' DNA-binding domain"/>
    <property type="match status" value="1"/>
</dbReference>
<dbReference type="InterPro" id="IPR036390">
    <property type="entry name" value="WH_DNA-bd_sf"/>
</dbReference>
<sequence length="107" mass="11976">MTRLIPNLPEKIESGNIADALFVASVRLTTAMLLSAAINLQSIADYSGIPRETVRRKLHILQDKGWITKDERNFMTVTDKAKANLNGLTESSLKYLVEMDTLLSRLD</sequence>
<gene>
    <name evidence="2" type="ORF">GV829_08970</name>
</gene>
<proteinExistence type="predicted"/>
<dbReference type="AlphaFoldDB" id="A0A6M4AV53"/>
<keyword evidence="3" id="KW-1185">Reference proteome</keyword>
<dbReference type="Pfam" id="PF13545">
    <property type="entry name" value="HTH_Crp_2"/>
    <property type="match status" value="1"/>
</dbReference>
<accession>A0A6M4AV53</accession>
<feature type="domain" description="HTH crp-type" evidence="1">
    <location>
        <begin position="30"/>
        <end position="79"/>
    </location>
</feature>
<dbReference type="GO" id="GO:0003677">
    <property type="term" value="F:DNA binding"/>
    <property type="evidence" value="ECO:0007669"/>
    <property type="project" value="InterPro"/>
</dbReference>
<dbReference type="RefSeq" id="WP_169945953.1">
    <property type="nucleotide sequence ID" value="NZ_CP053015.1"/>
</dbReference>
<dbReference type="EMBL" id="CP053015">
    <property type="protein sequence ID" value="QJQ32566.1"/>
    <property type="molecule type" value="Genomic_DNA"/>
</dbReference>
<dbReference type="Proteomes" id="UP000503018">
    <property type="component" value="Chromosome"/>
</dbReference>
<dbReference type="GO" id="GO:0006355">
    <property type="term" value="P:regulation of DNA-templated transcription"/>
    <property type="evidence" value="ECO:0007669"/>
    <property type="project" value="InterPro"/>
</dbReference>
<reference evidence="2 3" key="1">
    <citation type="submission" date="2020-01" db="EMBL/GenBank/DDBJ databases">
        <title>Sphingomonas sp. strain CSW-10.</title>
        <authorList>
            <person name="Chen W.-M."/>
        </authorList>
    </citation>
    <scope>NUCLEOTIDE SEQUENCE [LARGE SCALE GENOMIC DNA]</scope>
    <source>
        <strain evidence="2 3">CSW-10</strain>
    </source>
</reference>
<dbReference type="Gene3D" id="1.10.10.10">
    <property type="entry name" value="Winged helix-like DNA-binding domain superfamily/Winged helix DNA-binding domain"/>
    <property type="match status" value="1"/>
</dbReference>